<evidence type="ECO:0000313" key="1">
    <source>
        <dbReference type="EMBL" id="JAG99400.1"/>
    </source>
</evidence>
<protein>
    <submittedName>
        <fullName evidence="1">Uncharacterized protein</fullName>
    </submittedName>
</protein>
<accession>A0A0E9P516</accession>
<name>A0A0E9P516_ANGAN</name>
<reference evidence="1" key="2">
    <citation type="journal article" date="2015" name="Fish Shellfish Immunol.">
        <title>Early steps in the European eel (Anguilla anguilla)-Vibrio vulnificus interaction in the gills: Role of the RtxA13 toxin.</title>
        <authorList>
            <person name="Callol A."/>
            <person name="Pajuelo D."/>
            <person name="Ebbesson L."/>
            <person name="Teles M."/>
            <person name="MacKenzie S."/>
            <person name="Amaro C."/>
        </authorList>
    </citation>
    <scope>NUCLEOTIDE SEQUENCE</scope>
</reference>
<reference evidence="1" key="1">
    <citation type="submission" date="2014-11" db="EMBL/GenBank/DDBJ databases">
        <authorList>
            <person name="Amaro Gonzalez C."/>
        </authorList>
    </citation>
    <scope>NUCLEOTIDE SEQUENCE</scope>
</reference>
<dbReference type="EMBL" id="GBXM01109176">
    <property type="protein sequence ID" value="JAG99400.1"/>
    <property type="molecule type" value="Transcribed_RNA"/>
</dbReference>
<dbReference type="AlphaFoldDB" id="A0A0E9P516"/>
<sequence>MCSNQVWVGLLCQNAQN</sequence>
<proteinExistence type="predicted"/>
<organism evidence="1">
    <name type="scientific">Anguilla anguilla</name>
    <name type="common">European freshwater eel</name>
    <name type="synonym">Muraena anguilla</name>
    <dbReference type="NCBI Taxonomy" id="7936"/>
    <lineage>
        <taxon>Eukaryota</taxon>
        <taxon>Metazoa</taxon>
        <taxon>Chordata</taxon>
        <taxon>Craniata</taxon>
        <taxon>Vertebrata</taxon>
        <taxon>Euteleostomi</taxon>
        <taxon>Actinopterygii</taxon>
        <taxon>Neopterygii</taxon>
        <taxon>Teleostei</taxon>
        <taxon>Anguilliformes</taxon>
        <taxon>Anguillidae</taxon>
        <taxon>Anguilla</taxon>
    </lineage>
</organism>